<dbReference type="EMBL" id="BARU01008629">
    <property type="protein sequence ID" value="GAH43573.1"/>
    <property type="molecule type" value="Genomic_DNA"/>
</dbReference>
<evidence type="ECO:0000256" key="1">
    <source>
        <dbReference type="SAM" id="MobiDB-lite"/>
    </source>
</evidence>
<feature type="compositionally biased region" description="Gly residues" evidence="1">
    <location>
        <begin position="1"/>
        <end position="10"/>
    </location>
</feature>
<organism evidence="2">
    <name type="scientific">marine sediment metagenome</name>
    <dbReference type="NCBI Taxonomy" id="412755"/>
    <lineage>
        <taxon>unclassified sequences</taxon>
        <taxon>metagenomes</taxon>
        <taxon>ecological metagenomes</taxon>
    </lineage>
</organism>
<name>X1HE56_9ZZZZ</name>
<reference evidence="2" key="1">
    <citation type="journal article" date="2014" name="Front. Microbiol.">
        <title>High frequency of phylogenetically diverse reductive dehalogenase-homologous genes in deep subseafloor sedimentary metagenomes.</title>
        <authorList>
            <person name="Kawai M."/>
            <person name="Futagami T."/>
            <person name="Toyoda A."/>
            <person name="Takaki Y."/>
            <person name="Nishi S."/>
            <person name="Hori S."/>
            <person name="Arai W."/>
            <person name="Tsubouchi T."/>
            <person name="Morono Y."/>
            <person name="Uchiyama I."/>
            <person name="Ito T."/>
            <person name="Fujiyama A."/>
            <person name="Inagaki F."/>
            <person name="Takami H."/>
        </authorList>
    </citation>
    <scope>NUCLEOTIDE SEQUENCE</scope>
    <source>
        <strain evidence="2">Expedition CK06-06</strain>
    </source>
</reference>
<gene>
    <name evidence="2" type="ORF">S03H2_16834</name>
</gene>
<feature type="region of interest" description="Disordered" evidence="1">
    <location>
        <begin position="1"/>
        <end position="35"/>
    </location>
</feature>
<protein>
    <submittedName>
        <fullName evidence="2">Uncharacterized protein</fullName>
    </submittedName>
</protein>
<evidence type="ECO:0000313" key="2">
    <source>
        <dbReference type="EMBL" id="GAH43573.1"/>
    </source>
</evidence>
<comment type="caution">
    <text evidence="2">The sequence shown here is derived from an EMBL/GenBank/DDBJ whole genome shotgun (WGS) entry which is preliminary data.</text>
</comment>
<accession>X1HE56</accession>
<proteinExistence type="predicted"/>
<feature type="non-terminal residue" evidence="2">
    <location>
        <position position="1"/>
    </location>
</feature>
<dbReference type="AlphaFoldDB" id="X1HE56"/>
<sequence>DRGGDGGIFSRGGRQPAALSKRKADMPFGGVQPDRGQFWAEEGAHAYL</sequence>